<evidence type="ECO:0000313" key="10">
    <source>
        <dbReference type="Proteomes" id="UP000192257"/>
    </source>
</evidence>
<evidence type="ECO:0000256" key="7">
    <source>
        <dbReference type="SAM" id="MobiDB-lite"/>
    </source>
</evidence>
<feature type="compositionally biased region" description="Polar residues" evidence="7">
    <location>
        <begin position="30"/>
        <end position="41"/>
    </location>
</feature>
<dbReference type="AlphaFoldDB" id="A0A1X0P1D6"/>
<protein>
    <submittedName>
        <fullName evidence="9">Adiponectin receptor protein 1</fullName>
    </submittedName>
</protein>
<dbReference type="STRING" id="67003.A0A1X0P1D6"/>
<evidence type="ECO:0000256" key="3">
    <source>
        <dbReference type="ARBA" id="ARBA00022692"/>
    </source>
</evidence>
<name>A0A1X0P1D6_9TRYP</name>
<keyword evidence="6" id="KW-0479">Metal-binding</keyword>
<feature type="binding site" evidence="6">
    <location>
        <position position="297"/>
    </location>
    <ligand>
        <name>Zn(2+)</name>
        <dbReference type="ChEBI" id="CHEBI:29105"/>
    </ligand>
</feature>
<evidence type="ECO:0000256" key="8">
    <source>
        <dbReference type="SAM" id="Phobius"/>
    </source>
</evidence>
<evidence type="ECO:0000256" key="1">
    <source>
        <dbReference type="ARBA" id="ARBA00004141"/>
    </source>
</evidence>
<keyword evidence="10" id="KW-1185">Reference proteome</keyword>
<dbReference type="VEuPathDB" id="TriTrypDB:TM35_000081270"/>
<evidence type="ECO:0000256" key="4">
    <source>
        <dbReference type="ARBA" id="ARBA00022989"/>
    </source>
</evidence>
<dbReference type="RefSeq" id="XP_028884395.1">
    <property type="nucleotide sequence ID" value="XM_029023992.1"/>
</dbReference>
<sequence length="325" mass="37213">MMRACQTSDPAILKSKSSENRNKESHHHSCCSNTTKPIETNQGKSEQLPLYTRYESCVPEYLKGNPYIITGYRAQYTTHMCIRSLLKLHNETFNIWTHAIGFIVFLVLSFILFITALLFTGYFIHYIVYGVFSFGCLMCMACSTIYHLFSSHENPTFTFITQQMDYYGISILIVASFIPPLYMGFYCDPFFQILYITAICICGSVSLTVLSWPSFSKKDDRCLRTCIYLAMAVTGVVPLVHIFLFYPHNGETLQLLGGIILMFILYSVGVLFYALQIPERWYPGAFDIFLSSHQIWHVFVLAAATVHFFTCSALYQQWEVSRGAC</sequence>
<feature type="binding site" evidence="6">
    <location>
        <position position="293"/>
    </location>
    <ligand>
        <name>Zn(2+)</name>
        <dbReference type="ChEBI" id="CHEBI:29105"/>
    </ligand>
</feature>
<reference evidence="9 10" key="1">
    <citation type="submission" date="2017-03" db="EMBL/GenBank/DDBJ databases">
        <title>An alternative strategy for trypanosome survival in the mammalian bloodstream revealed through genome and transcriptome analysis of the ubiquitous bovine parasite Trypanosoma (Megatrypanum) theileri.</title>
        <authorList>
            <person name="Kelly S."/>
            <person name="Ivens A."/>
            <person name="Mott A."/>
            <person name="O'Neill E."/>
            <person name="Emms D."/>
            <person name="Macleod O."/>
            <person name="Voorheis P."/>
            <person name="Matthews J."/>
            <person name="Matthews K."/>
            <person name="Carrington M."/>
        </authorList>
    </citation>
    <scope>NUCLEOTIDE SEQUENCE [LARGE SCALE GENOMIC DNA]</scope>
    <source>
        <strain evidence="9">Edinburgh</strain>
    </source>
</reference>
<dbReference type="GO" id="GO:0046872">
    <property type="term" value="F:metal ion binding"/>
    <property type="evidence" value="ECO:0007669"/>
    <property type="project" value="UniProtKB-KW"/>
</dbReference>
<dbReference type="PANTHER" id="PTHR20855">
    <property type="entry name" value="ADIPOR/PROGESTIN RECEPTOR-RELATED"/>
    <property type="match status" value="1"/>
</dbReference>
<dbReference type="PANTHER" id="PTHR20855:SF52">
    <property type="entry name" value="ADIPONECTIN RECEPTOR PROTEIN"/>
    <property type="match status" value="1"/>
</dbReference>
<dbReference type="EMBL" id="NBCO01000008">
    <property type="protein sequence ID" value="ORC90329.1"/>
    <property type="molecule type" value="Genomic_DNA"/>
</dbReference>
<evidence type="ECO:0000256" key="6">
    <source>
        <dbReference type="PIRSR" id="PIRSR604254-1"/>
    </source>
</evidence>
<keyword evidence="5 8" id="KW-0472">Membrane</keyword>
<dbReference type="GeneID" id="39983772"/>
<feature type="transmembrane region" description="Helical" evidence="8">
    <location>
        <begin position="95"/>
        <end position="119"/>
    </location>
</feature>
<dbReference type="OrthoDB" id="5585746at2759"/>
<dbReference type="Pfam" id="PF03006">
    <property type="entry name" value="HlyIII"/>
    <property type="match status" value="1"/>
</dbReference>
<evidence type="ECO:0000256" key="5">
    <source>
        <dbReference type="ARBA" id="ARBA00023136"/>
    </source>
</evidence>
<keyword evidence="9" id="KW-0675">Receptor</keyword>
<evidence type="ECO:0000256" key="2">
    <source>
        <dbReference type="ARBA" id="ARBA00007018"/>
    </source>
</evidence>
<feature type="transmembrane region" description="Helical" evidence="8">
    <location>
        <begin position="193"/>
        <end position="215"/>
    </location>
</feature>
<organism evidence="9 10">
    <name type="scientific">Trypanosoma theileri</name>
    <dbReference type="NCBI Taxonomy" id="67003"/>
    <lineage>
        <taxon>Eukaryota</taxon>
        <taxon>Discoba</taxon>
        <taxon>Euglenozoa</taxon>
        <taxon>Kinetoplastea</taxon>
        <taxon>Metakinetoplastina</taxon>
        <taxon>Trypanosomatida</taxon>
        <taxon>Trypanosomatidae</taxon>
        <taxon>Trypanosoma</taxon>
    </lineage>
</organism>
<feature type="transmembrane region" description="Helical" evidence="8">
    <location>
        <begin position="227"/>
        <end position="246"/>
    </location>
</feature>
<proteinExistence type="inferred from homology"/>
<keyword evidence="3 8" id="KW-0812">Transmembrane</keyword>
<feature type="transmembrane region" description="Helical" evidence="8">
    <location>
        <begin position="295"/>
        <end position="315"/>
    </location>
</feature>
<feature type="transmembrane region" description="Helical" evidence="8">
    <location>
        <begin position="126"/>
        <end position="146"/>
    </location>
</feature>
<accession>A0A1X0P1D6</accession>
<gene>
    <name evidence="9" type="ORF">TM35_000081270</name>
</gene>
<comment type="caution">
    <text evidence="9">The sequence shown here is derived from an EMBL/GenBank/DDBJ whole genome shotgun (WGS) entry which is preliminary data.</text>
</comment>
<feature type="region of interest" description="Disordered" evidence="7">
    <location>
        <begin position="1"/>
        <end position="41"/>
    </location>
</feature>
<feature type="binding site" evidence="6">
    <location>
        <position position="147"/>
    </location>
    <ligand>
        <name>Zn(2+)</name>
        <dbReference type="ChEBI" id="CHEBI:29105"/>
    </ligand>
</feature>
<dbReference type="GO" id="GO:0016020">
    <property type="term" value="C:membrane"/>
    <property type="evidence" value="ECO:0007669"/>
    <property type="project" value="UniProtKB-SubCell"/>
</dbReference>
<feature type="transmembrane region" description="Helical" evidence="8">
    <location>
        <begin position="253"/>
        <end position="275"/>
    </location>
</feature>
<dbReference type="GO" id="GO:0038023">
    <property type="term" value="F:signaling receptor activity"/>
    <property type="evidence" value="ECO:0007669"/>
    <property type="project" value="TreeGrafter"/>
</dbReference>
<dbReference type="Proteomes" id="UP000192257">
    <property type="component" value="Unassembled WGS sequence"/>
</dbReference>
<comment type="subcellular location">
    <subcellularLocation>
        <location evidence="1">Membrane</location>
        <topology evidence="1">Multi-pass membrane protein</topology>
    </subcellularLocation>
</comment>
<keyword evidence="4 8" id="KW-1133">Transmembrane helix</keyword>
<dbReference type="InterPro" id="IPR004254">
    <property type="entry name" value="AdipoR/HlyIII-related"/>
</dbReference>
<evidence type="ECO:0000313" key="9">
    <source>
        <dbReference type="EMBL" id="ORC90329.1"/>
    </source>
</evidence>
<keyword evidence="6" id="KW-0862">Zinc</keyword>
<feature type="transmembrane region" description="Helical" evidence="8">
    <location>
        <begin position="166"/>
        <end position="186"/>
    </location>
</feature>
<comment type="similarity">
    <text evidence="2">Belongs to the ADIPOR family.</text>
</comment>